<accession>A0A8K1CQ55</accession>
<evidence type="ECO:0000259" key="5">
    <source>
        <dbReference type="PROSITE" id="PS51294"/>
    </source>
</evidence>
<protein>
    <recommendedName>
        <fullName evidence="8">MYB transcription factor</fullName>
    </recommendedName>
</protein>
<dbReference type="FunFam" id="1.10.10.60:FF:000010">
    <property type="entry name" value="Transcriptional activator Myb isoform A"/>
    <property type="match status" value="1"/>
</dbReference>
<dbReference type="CDD" id="cd00167">
    <property type="entry name" value="SANT"/>
    <property type="match status" value="2"/>
</dbReference>
<dbReference type="PROSITE" id="PS50090">
    <property type="entry name" value="MYB_LIKE"/>
    <property type="match status" value="2"/>
</dbReference>
<organism evidence="6 7">
    <name type="scientific">Pythium oligandrum</name>
    <name type="common">Mycoparasitic fungus</name>
    <dbReference type="NCBI Taxonomy" id="41045"/>
    <lineage>
        <taxon>Eukaryota</taxon>
        <taxon>Sar</taxon>
        <taxon>Stramenopiles</taxon>
        <taxon>Oomycota</taxon>
        <taxon>Peronosporomycetes</taxon>
        <taxon>Pythiales</taxon>
        <taxon>Pythiaceae</taxon>
        <taxon>Pythium</taxon>
    </lineage>
</organism>
<dbReference type="InterPro" id="IPR017930">
    <property type="entry name" value="Myb_dom"/>
</dbReference>
<feature type="region of interest" description="Disordered" evidence="3">
    <location>
        <begin position="123"/>
        <end position="149"/>
    </location>
</feature>
<dbReference type="GO" id="GO:0005634">
    <property type="term" value="C:nucleus"/>
    <property type="evidence" value="ECO:0007669"/>
    <property type="project" value="TreeGrafter"/>
</dbReference>
<name>A0A8K1CQ55_PYTOL</name>
<evidence type="ECO:0000256" key="1">
    <source>
        <dbReference type="ARBA" id="ARBA00022737"/>
    </source>
</evidence>
<dbReference type="InterPro" id="IPR009057">
    <property type="entry name" value="Homeodomain-like_sf"/>
</dbReference>
<evidence type="ECO:0000313" key="7">
    <source>
        <dbReference type="Proteomes" id="UP000794436"/>
    </source>
</evidence>
<dbReference type="OrthoDB" id="2143914at2759"/>
<reference evidence="6" key="1">
    <citation type="submission" date="2019-03" db="EMBL/GenBank/DDBJ databases">
        <title>Long read genome sequence of the mycoparasitic Pythium oligandrum ATCC 38472 isolated from sugarbeet rhizosphere.</title>
        <authorList>
            <person name="Gaulin E."/>
        </authorList>
    </citation>
    <scope>NUCLEOTIDE SEQUENCE</scope>
    <source>
        <strain evidence="6">ATCC 38472_TT</strain>
    </source>
</reference>
<evidence type="ECO:0000256" key="3">
    <source>
        <dbReference type="SAM" id="MobiDB-lite"/>
    </source>
</evidence>
<dbReference type="Proteomes" id="UP000794436">
    <property type="component" value="Unassembled WGS sequence"/>
</dbReference>
<feature type="region of interest" description="Disordered" evidence="3">
    <location>
        <begin position="391"/>
        <end position="452"/>
    </location>
</feature>
<keyword evidence="2" id="KW-0238">DNA-binding</keyword>
<dbReference type="PANTHER" id="PTHR45614:SF232">
    <property type="entry name" value="TRANSCRIPTION FACTOR MYB3R-2"/>
    <property type="match status" value="1"/>
</dbReference>
<dbReference type="Pfam" id="PF00249">
    <property type="entry name" value="Myb_DNA-binding"/>
    <property type="match status" value="2"/>
</dbReference>
<evidence type="ECO:0000256" key="2">
    <source>
        <dbReference type="ARBA" id="ARBA00023125"/>
    </source>
</evidence>
<keyword evidence="1" id="KW-0677">Repeat</keyword>
<proteinExistence type="predicted"/>
<evidence type="ECO:0000313" key="6">
    <source>
        <dbReference type="EMBL" id="TMW67761.1"/>
    </source>
</evidence>
<gene>
    <name evidence="6" type="ORF">Poli38472_007433</name>
</gene>
<dbReference type="AlphaFoldDB" id="A0A8K1CQ55"/>
<dbReference type="SMART" id="SM00717">
    <property type="entry name" value="SANT"/>
    <property type="match status" value="2"/>
</dbReference>
<evidence type="ECO:0008006" key="8">
    <source>
        <dbReference type="Google" id="ProtNLM"/>
    </source>
</evidence>
<keyword evidence="7" id="KW-1185">Reference proteome</keyword>
<dbReference type="GO" id="GO:0000978">
    <property type="term" value="F:RNA polymerase II cis-regulatory region sequence-specific DNA binding"/>
    <property type="evidence" value="ECO:0007669"/>
    <property type="project" value="TreeGrafter"/>
</dbReference>
<evidence type="ECO:0000259" key="4">
    <source>
        <dbReference type="PROSITE" id="PS50090"/>
    </source>
</evidence>
<dbReference type="EMBL" id="SPLM01000003">
    <property type="protein sequence ID" value="TMW67761.1"/>
    <property type="molecule type" value="Genomic_DNA"/>
</dbReference>
<feature type="domain" description="HTH myb-type" evidence="5">
    <location>
        <begin position="345"/>
        <end position="395"/>
    </location>
</feature>
<dbReference type="InterPro" id="IPR001005">
    <property type="entry name" value="SANT/Myb"/>
</dbReference>
<feature type="domain" description="Myb-like" evidence="4">
    <location>
        <begin position="341"/>
        <end position="391"/>
    </location>
</feature>
<feature type="domain" description="HTH myb-type" evidence="5">
    <location>
        <begin position="289"/>
        <end position="344"/>
    </location>
</feature>
<dbReference type="SUPFAM" id="SSF46689">
    <property type="entry name" value="Homeodomain-like"/>
    <property type="match status" value="1"/>
</dbReference>
<comment type="caution">
    <text evidence="6">The sequence shown here is derived from an EMBL/GenBank/DDBJ whole genome shotgun (WGS) entry which is preliminary data.</text>
</comment>
<dbReference type="GO" id="GO:0000981">
    <property type="term" value="F:DNA-binding transcription factor activity, RNA polymerase II-specific"/>
    <property type="evidence" value="ECO:0007669"/>
    <property type="project" value="TreeGrafter"/>
</dbReference>
<dbReference type="Gene3D" id="1.10.10.60">
    <property type="entry name" value="Homeodomain-like"/>
    <property type="match status" value="2"/>
</dbReference>
<feature type="region of interest" description="Disordered" evidence="3">
    <location>
        <begin position="203"/>
        <end position="226"/>
    </location>
</feature>
<dbReference type="PROSITE" id="PS51294">
    <property type="entry name" value="HTH_MYB"/>
    <property type="match status" value="2"/>
</dbReference>
<dbReference type="PANTHER" id="PTHR45614">
    <property type="entry name" value="MYB PROTEIN-RELATED"/>
    <property type="match status" value="1"/>
</dbReference>
<feature type="domain" description="Myb-like" evidence="4">
    <location>
        <begin position="289"/>
        <end position="340"/>
    </location>
</feature>
<sequence>MAEAMTGMRKRRRDELIERAADALDAVASEVLPDDKDVPCDKVGTSPARRKMHISVDTQARELAVDETAQLPAMRAPRSPIEMLMSKMHELVQKYNHDTSGGEKADEDDASEEGDELARLRHKVQEQGDKLSKLEEHDASRQAETEHLRKSVLSLQQDLMRLMGIVEMQMQMPPPPPVMLRGHGRAMMHSQSEYQPLIVDVNRSSPHASASGDTPSDSSQSVTPSRRLIDVSAAKLTGGGDAMLFDAVGERGVRVKLLDMTQSLISPHESYASLILKESLSPQRKRLKMSKLGKRPWSPEEDHALTMAVQQAGASDWSAIARILPGRCGKQCRERWVNHLSPSVNKDAWTEEEDEIIFKTREKIGNHWADIARLLPGRTDNAVKNRFYSTMRRRSRQQKNVPRLASVGSDAGHENSSAEANMAEDETSDEASPRRTLPHRIPGLSASSPCET</sequence>
<feature type="compositionally biased region" description="Polar residues" evidence="3">
    <location>
        <begin position="203"/>
        <end position="224"/>
    </location>
</feature>
<dbReference type="InterPro" id="IPR050560">
    <property type="entry name" value="MYB_TF"/>
</dbReference>